<dbReference type="EMBL" id="KQ434875">
    <property type="protein sequence ID" value="KZC09789.1"/>
    <property type="molecule type" value="Genomic_DNA"/>
</dbReference>
<feature type="compositionally biased region" description="Polar residues" evidence="1">
    <location>
        <begin position="140"/>
        <end position="153"/>
    </location>
</feature>
<feature type="region of interest" description="Disordered" evidence="1">
    <location>
        <begin position="1"/>
        <end position="76"/>
    </location>
</feature>
<evidence type="ECO:0000313" key="2">
    <source>
        <dbReference type="EMBL" id="KZC09789.1"/>
    </source>
</evidence>
<accession>A0A154PCY5</accession>
<proteinExistence type="predicted"/>
<feature type="compositionally biased region" description="Polar residues" evidence="1">
    <location>
        <begin position="37"/>
        <end position="46"/>
    </location>
</feature>
<feature type="compositionally biased region" description="Basic and acidic residues" evidence="1">
    <location>
        <begin position="59"/>
        <end position="76"/>
    </location>
</feature>
<sequence length="162" mass="17404">MTSMDGYGTATAAKRRTESGFGSTEADKRANVGPLATTLNVGSMRSTAKKPSAGTTRHGGREPVEPDRLDSPTIEDEHARATPMEILELIAGEQKTCVRCTHDGTLVSELNLLLHYGGIEIFDDVVVEHGSQKIGKQLPQKPSRNNPLNQPGISANERFHGA</sequence>
<gene>
    <name evidence="2" type="ORF">WN55_01320</name>
</gene>
<protein>
    <submittedName>
        <fullName evidence="2">Uncharacterized protein</fullName>
    </submittedName>
</protein>
<reference evidence="2 3" key="1">
    <citation type="submission" date="2015-07" db="EMBL/GenBank/DDBJ databases">
        <title>The genome of Dufourea novaeangliae.</title>
        <authorList>
            <person name="Pan H."/>
            <person name="Kapheim K."/>
        </authorList>
    </citation>
    <scope>NUCLEOTIDE SEQUENCE [LARGE SCALE GENOMIC DNA]</scope>
    <source>
        <strain evidence="2">0120121106</strain>
        <tissue evidence="2">Whole body</tissue>
    </source>
</reference>
<evidence type="ECO:0000313" key="3">
    <source>
        <dbReference type="Proteomes" id="UP000076502"/>
    </source>
</evidence>
<name>A0A154PCY5_DUFNO</name>
<evidence type="ECO:0000256" key="1">
    <source>
        <dbReference type="SAM" id="MobiDB-lite"/>
    </source>
</evidence>
<dbReference type="AlphaFoldDB" id="A0A154PCY5"/>
<dbReference type="Proteomes" id="UP000076502">
    <property type="component" value="Unassembled WGS sequence"/>
</dbReference>
<feature type="region of interest" description="Disordered" evidence="1">
    <location>
        <begin position="134"/>
        <end position="162"/>
    </location>
</feature>
<organism evidence="2 3">
    <name type="scientific">Dufourea novaeangliae</name>
    <name type="common">Sweat bee</name>
    <dbReference type="NCBI Taxonomy" id="178035"/>
    <lineage>
        <taxon>Eukaryota</taxon>
        <taxon>Metazoa</taxon>
        <taxon>Ecdysozoa</taxon>
        <taxon>Arthropoda</taxon>
        <taxon>Hexapoda</taxon>
        <taxon>Insecta</taxon>
        <taxon>Pterygota</taxon>
        <taxon>Neoptera</taxon>
        <taxon>Endopterygota</taxon>
        <taxon>Hymenoptera</taxon>
        <taxon>Apocrita</taxon>
        <taxon>Aculeata</taxon>
        <taxon>Apoidea</taxon>
        <taxon>Anthophila</taxon>
        <taxon>Halictidae</taxon>
        <taxon>Rophitinae</taxon>
        <taxon>Dufourea</taxon>
    </lineage>
</organism>
<keyword evidence="3" id="KW-1185">Reference proteome</keyword>